<accession>A0A518BKB8</accession>
<feature type="domain" description="N-acyl amino acid synthase FeeM catalytic core" evidence="2">
    <location>
        <begin position="40"/>
        <end position="175"/>
    </location>
</feature>
<protein>
    <recommendedName>
        <fullName evidence="2">N-acyl amino acid synthase FeeM catalytic core domain-containing protein</fullName>
    </recommendedName>
</protein>
<dbReference type="Gene3D" id="3.40.630.30">
    <property type="match status" value="1"/>
</dbReference>
<dbReference type="Proteomes" id="UP000316921">
    <property type="component" value="Chromosome"/>
</dbReference>
<reference evidence="3 4" key="1">
    <citation type="submission" date="2019-02" db="EMBL/GenBank/DDBJ databases">
        <title>Deep-cultivation of Planctomycetes and their phenomic and genomic characterization uncovers novel biology.</title>
        <authorList>
            <person name="Wiegand S."/>
            <person name="Jogler M."/>
            <person name="Boedeker C."/>
            <person name="Pinto D."/>
            <person name="Vollmers J."/>
            <person name="Rivas-Marin E."/>
            <person name="Kohn T."/>
            <person name="Peeters S.H."/>
            <person name="Heuer A."/>
            <person name="Rast P."/>
            <person name="Oberbeckmann S."/>
            <person name="Bunk B."/>
            <person name="Jeske O."/>
            <person name="Meyerdierks A."/>
            <person name="Storesund J.E."/>
            <person name="Kallscheuer N."/>
            <person name="Luecker S."/>
            <person name="Lage O.M."/>
            <person name="Pohl T."/>
            <person name="Merkel B.J."/>
            <person name="Hornburger P."/>
            <person name="Mueller R.-W."/>
            <person name="Bruemmer F."/>
            <person name="Labrenz M."/>
            <person name="Spormann A.M."/>
            <person name="Op den Camp H."/>
            <person name="Overmann J."/>
            <person name="Amann R."/>
            <person name="Jetten M.S.M."/>
            <person name="Mascher T."/>
            <person name="Medema M.H."/>
            <person name="Devos D.P."/>
            <person name="Kaster A.-K."/>
            <person name="Ovreas L."/>
            <person name="Rohde M."/>
            <person name="Galperin M.Y."/>
            <person name="Jogler C."/>
        </authorList>
    </citation>
    <scope>NUCLEOTIDE SEQUENCE [LARGE SCALE GENOMIC DNA]</scope>
    <source>
        <strain evidence="3 4">Pla133</strain>
    </source>
</reference>
<name>A0A518BKB8_9BACT</name>
<dbReference type="InterPro" id="IPR016181">
    <property type="entry name" value="Acyl_CoA_acyltransferase"/>
</dbReference>
<evidence type="ECO:0000313" key="3">
    <source>
        <dbReference type="EMBL" id="QDU67419.1"/>
    </source>
</evidence>
<dbReference type="KEGG" id="pbap:Pla133_25020"/>
<dbReference type="InterPro" id="IPR054597">
    <property type="entry name" value="FeeM_cat"/>
</dbReference>
<sequence>MATISGAAGPTLVRIDSVPARGASAPLIFEARPSAARLLDIFTLRQTEYRAHSDYLLGNRAGRHPAEDDFDADAYQFCCTIGDEVVAACRYSPALDGRWEASGLCPLPAGIRDVGDSPLQISRVVVRADMRRRLITEVMLCLACRWLLEFTSHRSYFALCLPKLARYYEHFGAHAIEGGEVVLASRQGQLYHFVRGRMDTSDRVITEFLELHESNPWSLPVRTERPRDVPSSAALSPARPTHPGPTSLVSPTIERQHG</sequence>
<keyword evidence="4" id="KW-1185">Reference proteome</keyword>
<organism evidence="3 4">
    <name type="scientific">Engelhardtia mirabilis</name>
    <dbReference type="NCBI Taxonomy" id="2528011"/>
    <lineage>
        <taxon>Bacteria</taxon>
        <taxon>Pseudomonadati</taxon>
        <taxon>Planctomycetota</taxon>
        <taxon>Planctomycetia</taxon>
        <taxon>Planctomycetia incertae sedis</taxon>
        <taxon>Engelhardtia</taxon>
    </lineage>
</organism>
<evidence type="ECO:0000259" key="2">
    <source>
        <dbReference type="Pfam" id="PF21926"/>
    </source>
</evidence>
<proteinExistence type="predicted"/>
<dbReference type="EMBL" id="CP036287">
    <property type="protein sequence ID" value="QDU67419.1"/>
    <property type="molecule type" value="Genomic_DNA"/>
</dbReference>
<dbReference type="SUPFAM" id="SSF55729">
    <property type="entry name" value="Acyl-CoA N-acyltransferases (Nat)"/>
    <property type="match status" value="1"/>
</dbReference>
<evidence type="ECO:0000313" key="4">
    <source>
        <dbReference type="Proteomes" id="UP000316921"/>
    </source>
</evidence>
<dbReference type="RefSeq" id="WP_419192423.1">
    <property type="nucleotide sequence ID" value="NZ_CP036287.1"/>
</dbReference>
<feature type="region of interest" description="Disordered" evidence="1">
    <location>
        <begin position="220"/>
        <end position="258"/>
    </location>
</feature>
<gene>
    <name evidence="3" type="ORF">Pla133_25020</name>
</gene>
<dbReference type="Pfam" id="PF21926">
    <property type="entry name" value="FeeM"/>
    <property type="match status" value="1"/>
</dbReference>
<evidence type="ECO:0000256" key="1">
    <source>
        <dbReference type="SAM" id="MobiDB-lite"/>
    </source>
</evidence>
<dbReference type="AlphaFoldDB" id="A0A518BKB8"/>